<protein>
    <recommendedName>
        <fullName evidence="4">Stage II sporulation protein M</fullName>
    </recommendedName>
</protein>
<feature type="transmembrane region" description="Helical" evidence="1">
    <location>
        <begin position="123"/>
        <end position="148"/>
    </location>
</feature>
<feature type="transmembrane region" description="Helical" evidence="1">
    <location>
        <begin position="74"/>
        <end position="102"/>
    </location>
</feature>
<keyword evidence="1" id="KW-0812">Transmembrane</keyword>
<evidence type="ECO:0000256" key="1">
    <source>
        <dbReference type="SAM" id="Phobius"/>
    </source>
</evidence>
<organism evidence="2 3">
    <name type="scientific">Romboutsia sedimentorum</name>
    <dbReference type="NCBI Taxonomy" id="1368474"/>
    <lineage>
        <taxon>Bacteria</taxon>
        <taxon>Bacillati</taxon>
        <taxon>Bacillota</taxon>
        <taxon>Clostridia</taxon>
        <taxon>Peptostreptococcales</taxon>
        <taxon>Peptostreptococcaceae</taxon>
        <taxon>Romboutsia</taxon>
    </lineage>
</organism>
<evidence type="ECO:0000313" key="2">
    <source>
        <dbReference type="EMBL" id="MDK2563186.1"/>
    </source>
</evidence>
<sequence>MRRTYRKGNFKELNKQIIVSGVIFIAFIVLGTYLNKIWPSSQNNIMDNINPAIEYYNLSTGIKDAITSNLKSDLIFMGAISIFTLLVVTFPIILIIFMLKGLSIGYTINSAILALKFKATKMIFIILFKNLIIIPGAIILALISFNYLKETIYELKKGKKDNILFLGKRYLLNAIIVLAITVGLQAILNTISISIIKFLVR</sequence>
<gene>
    <name evidence="2" type="ORF">QOZ84_06470</name>
</gene>
<comment type="caution">
    <text evidence="2">The sequence shown here is derived from an EMBL/GenBank/DDBJ whole genome shotgun (WGS) entry which is preliminary data.</text>
</comment>
<keyword evidence="1" id="KW-0472">Membrane</keyword>
<feature type="transmembrane region" description="Helical" evidence="1">
    <location>
        <begin position="12"/>
        <end position="34"/>
    </location>
</feature>
<keyword evidence="3" id="KW-1185">Reference proteome</keyword>
<keyword evidence="1" id="KW-1133">Transmembrane helix</keyword>
<accession>A0ABT7E8F4</accession>
<evidence type="ECO:0000313" key="3">
    <source>
        <dbReference type="Proteomes" id="UP001301012"/>
    </source>
</evidence>
<dbReference type="EMBL" id="JASKYM010000002">
    <property type="protein sequence ID" value="MDK2563186.1"/>
    <property type="molecule type" value="Genomic_DNA"/>
</dbReference>
<evidence type="ECO:0008006" key="4">
    <source>
        <dbReference type="Google" id="ProtNLM"/>
    </source>
</evidence>
<dbReference type="Proteomes" id="UP001301012">
    <property type="component" value="Unassembled WGS sequence"/>
</dbReference>
<reference evidence="2 3" key="1">
    <citation type="submission" date="2023-05" db="EMBL/GenBank/DDBJ databases">
        <title>Rombocin, a short stable natural nisin variant, displays selective antimicrobial activity against Listeria monocytogenes and employs dual mode of action to kill target bacterial strains.</title>
        <authorList>
            <person name="Wambui J."/>
            <person name="Stephan R."/>
            <person name="Kuipers O.P."/>
        </authorList>
    </citation>
    <scope>NUCLEOTIDE SEQUENCE [LARGE SCALE GENOMIC DNA]</scope>
    <source>
        <strain evidence="2 3">RC002</strain>
    </source>
</reference>
<proteinExistence type="predicted"/>
<dbReference type="RefSeq" id="WP_284132141.1">
    <property type="nucleotide sequence ID" value="NZ_JASKYM010000002.1"/>
</dbReference>
<feature type="transmembrane region" description="Helical" evidence="1">
    <location>
        <begin position="170"/>
        <end position="200"/>
    </location>
</feature>
<name>A0ABT7E8F4_9FIRM</name>